<evidence type="ECO:0000313" key="1">
    <source>
        <dbReference type="EMBL" id="KAI0093538.1"/>
    </source>
</evidence>
<comment type="caution">
    <text evidence="1">The sequence shown here is derived from an EMBL/GenBank/DDBJ whole genome shotgun (WGS) entry which is preliminary data.</text>
</comment>
<dbReference type="Proteomes" id="UP001055072">
    <property type="component" value="Unassembled WGS sequence"/>
</dbReference>
<accession>A0ACB8UGR1</accession>
<evidence type="ECO:0000313" key="2">
    <source>
        <dbReference type="Proteomes" id="UP001055072"/>
    </source>
</evidence>
<name>A0ACB8UGR1_9APHY</name>
<dbReference type="EMBL" id="MU274901">
    <property type="protein sequence ID" value="KAI0093538.1"/>
    <property type="molecule type" value="Genomic_DNA"/>
</dbReference>
<proteinExistence type="predicted"/>
<sequence length="1374" mass="147452">MGILLSFLFPYNFMNAEQPASSSSSSTSSSTADAELEPPDIPLPQPALDSPAAEDTAERFAFPDNASAESTFQIAETRSYNPHVLGLGLSSLRTSLGTSSNPPLTQAVTTPPPEVGPSSHPMQCNPFEVSSETTGARTPGSPASGPGSLQDDPESLPPPLSLSAQEEEPVAVSLSSVPTEGHSGPSPTTAGGSGGGGLSLHLEIPPSQHHPGNPFVHSGLAFSSPPLAITGTANHQQEPPVLAVPSQGTHGVLDIGQELPFGPNAAAPVNDAALNLDFAEFDLEGLSTLEKIYLFSRSRAGFQRVFIAHALPGFLQSGFSRHKPMTGNTSEDASAQNESPNEVDEIAPAEAVEYVLPLLNGLAMDDDEAVKEALAAELVPIIWWFITHCQLVEDEPQPAFDASTGASSTEPTQISVQAFTPILGTLLLSSDGLVGGPARYAVVELLSRVRRADERDARHGERERSLSKVVTITSEEPQMAYREEDPSGTSLSQPEEHESDDGEDGEDGYSPIGLFGPIERRLFEREMIYQIVVGMGRLDLPEETAFEEQVEEEHIPDTTAMPTPHASIPNRQHGNDSYFPPMDPIPDVPEAEGVGSSTSTDGTSFVEETNSTSPGAVSTLETGSPSSTPSLTSTSSSIDSTPASTTAVLTPSPTPSLGSSEVRKNSPFVDSPKRMPLQFDFGEDWRPVATSRPLSPRPRSPGIDVARSMSPGPGSSAFLVIRSSPRPSSPAPLIARPPSPIPPSPLTRPQPQLPNPSMEGVGVPRSSSPPPLIISPIPEPAPGLLHPAFAAGEDMGGLVGTPPEEYTGEGEITEEIELSEEASVGRLSSMSLMAAVTASGPIDDETKNAFVAEIERVGRDPVYWVRREASFAVGALAKVVPQEVVLVSLLPLFEDLYRDSVWDVRHSALFALPAILSRLPPQHRRTLALDVILTLANDESMTVRSGVLEALAEVIYTFHEDAERPPDKLLKLFLGVREDDDSHSTEHEEERGASPTPSLSWSDFVASVSSGTNDGPEPDIYDDPSRPLVCAFNLPAVALTVGRERWSELRELYHTLSHTPSFKVRRTLAASLGEIAKIIGPEQAHKDLMPIWWASVRSDEGDIRLRVLEASVVFVATIGPEDRKEVLIGLEEKVWPLLKGWRERDTLLKALPAFAAVENVDETTVWSILRKSLVDPAAVVRETAVSTLPALLKLWASRMEVIQMVWTDVLGLATSSSYRQRMTFLACHQAILQSDLHGGDFLNGKFLETLSLLSEDPIVDVRLRVARLLGAFSVRLSGLSVELSNSLHDLANKLGQDPSSDVKSFAEPLIARWPPVAPHRQHAPAEVVKKTANFSRPPPPTIPELSIDMSVSTILLPFYQASDFHVADEMTASS</sequence>
<organism evidence="1 2">
    <name type="scientific">Irpex rosettiformis</name>
    <dbReference type="NCBI Taxonomy" id="378272"/>
    <lineage>
        <taxon>Eukaryota</taxon>
        <taxon>Fungi</taxon>
        <taxon>Dikarya</taxon>
        <taxon>Basidiomycota</taxon>
        <taxon>Agaricomycotina</taxon>
        <taxon>Agaricomycetes</taxon>
        <taxon>Polyporales</taxon>
        <taxon>Irpicaceae</taxon>
        <taxon>Irpex</taxon>
    </lineage>
</organism>
<reference evidence="1" key="1">
    <citation type="journal article" date="2021" name="Environ. Microbiol.">
        <title>Gene family expansions and transcriptome signatures uncover fungal adaptations to wood decay.</title>
        <authorList>
            <person name="Hage H."/>
            <person name="Miyauchi S."/>
            <person name="Viragh M."/>
            <person name="Drula E."/>
            <person name="Min B."/>
            <person name="Chaduli D."/>
            <person name="Navarro D."/>
            <person name="Favel A."/>
            <person name="Norest M."/>
            <person name="Lesage-Meessen L."/>
            <person name="Balint B."/>
            <person name="Merenyi Z."/>
            <person name="de Eugenio L."/>
            <person name="Morin E."/>
            <person name="Martinez A.T."/>
            <person name="Baldrian P."/>
            <person name="Stursova M."/>
            <person name="Martinez M.J."/>
            <person name="Novotny C."/>
            <person name="Magnuson J.K."/>
            <person name="Spatafora J.W."/>
            <person name="Maurice S."/>
            <person name="Pangilinan J."/>
            <person name="Andreopoulos W."/>
            <person name="LaButti K."/>
            <person name="Hundley H."/>
            <person name="Na H."/>
            <person name="Kuo A."/>
            <person name="Barry K."/>
            <person name="Lipzen A."/>
            <person name="Henrissat B."/>
            <person name="Riley R."/>
            <person name="Ahrendt S."/>
            <person name="Nagy L.G."/>
            <person name="Grigoriev I.V."/>
            <person name="Martin F."/>
            <person name="Rosso M.N."/>
        </authorList>
    </citation>
    <scope>NUCLEOTIDE SEQUENCE</scope>
    <source>
        <strain evidence="1">CBS 384.51</strain>
    </source>
</reference>
<gene>
    <name evidence="1" type="ORF">BDY19DRAFT_902319</name>
</gene>
<keyword evidence="2" id="KW-1185">Reference proteome</keyword>
<protein>
    <submittedName>
        <fullName evidence="1">Armadillo-type protein</fullName>
    </submittedName>
</protein>